<dbReference type="Proteomes" id="UP000002357">
    <property type="component" value="Chromosome"/>
</dbReference>
<dbReference type="AlphaFoldDB" id="E2Q7J9"/>
<reference evidence="1 2" key="1">
    <citation type="journal article" date="2010" name="Genome Biol. Evol.">
        <title>The sequence of a 1.8-mb bacterial linear plasmid reveals a rich evolutionary reservoir of secondary metabolic pathways.</title>
        <authorList>
            <person name="Medema M.H."/>
            <person name="Trefzer A."/>
            <person name="Kovalchuk A."/>
            <person name="van den Berg M."/>
            <person name="Mueller U."/>
            <person name="Heijne W."/>
            <person name="Wu L."/>
            <person name="Alam M.T."/>
            <person name="Ronning C.M."/>
            <person name="Nierman W.C."/>
            <person name="Bovenberg R.A.L."/>
            <person name="Breitling R."/>
            <person name="Takano E."/>
        </authorList>
    </citation>
    <scope>NUCLEOTIDE SEQUENCE [LARGE SCALE GENOMIC DNA]</scope>
    <source>
        <strain evidence="2">ATCC 27064 / DSM 738 / JCM 4710 / NBRC 13307 / NCIMB 12785 / NRRL 3585 / VKM Ac-602</strain>
    </source>
</reference>
<protein>
    <submittedName>
        <fullName evidence="1">Uncharacterized protein</fullName>
    </submittedName>
</protein>
<evidence type="ECO:0000313" key="2">
    <source>
        <dbReference type="Proteomes" id="UP000002357"/>
    </source>
</evidence>
<accession>E2Q7J9</accession>
<gene>
    <name evidence="1" type="ORF">SCLAV_2332</name>
</gene>
<evidence type="ECO:0000313" key="1">
    <source>
        <dbReference type="EMBL" id="EFG07405.1"/>
    </source>
</evidence>
<dbReference type="STRING" id="1901.BB341_16745"/>
<sequence>MDVAPKPGNFTKTSLVFRNEWTHCQIEGLLLAISELLAATAWRPTVNDPYETTETHLKRLLGRALNSFELPDATVERLDSALAHASSLHSSHHSGTLDRATYRHAFLLSDGSSLVLWELVHSSGPDILEQHELYTEEAEVRLAASRLPAGFPGFADAGDPDEPAERERPGPFGTVPGLSGPPGALPGIDAEVALLAGVMATPPAALPRMYVPDNSADHARRVLRRAENMDRPGEETAGLLRSAFAHHITQVFARQCQVAGKDAGFTLYEHAFLLLDGAEVSLWEVEHTATPDGRHMCEVYEAEHTAREAMELRARVR</sequence>
<dbReference type="Pfam" id="PF19738">
    <property type="entry name" value="DUF6227"/>
    <property type="match status" value="1"/>
</dbReference>
<name>E2Q7J9_STRCL</name>
<dbReference type="InterPro" id="IPR046195">
    <property type="entry name" value="DUF6227"/>
</dbReference>
<dbReference type="eggNOG" id="ENOG5033SS3">
    <property type="taxonomic scope" value="Bacteria"/>
</dbReference>
<keyword evidence="2" id="KW-1185">Reference proteome</keyword>
<organism evidence="1 2">
    <name type="scientific">Streptomyces clavuligerus</name>
    <dbReference type="NCBI Taxonomy" id="1901"/>
    <lineage>
        <taxon>Bacteria</taxon>
        <taxon>Bacillati</taxon>
        <taxon>Actinomycetota</taxon>
        <taxon>Actinomycetes</taxon>
        <taxon>Kitasatosporales</taxon>
        <taxon>Streptomycetaceae</taxon>
        <taxon>Streptomyces</taxon>
    </lineage>
</organism>
<proteinExistence type="predicted"/>
<dbReference type="EMBL" id="CM000913">
    <property type="protein sequence ID" value="EFG07405.1"/>
    <property type="molecule type" value="Genomic_DNA"/>
</dbReference>